<evidence type="ECO:0000313" key="1">
    <source>
        <dbReference type="EMBL" id="CAD8055966.1"/>
    </source>
</evidence>
<evidence type="ECO:0000313" key="2">
    <source>
        <dbReference type="Proteomes" id="UP000688137"/>
    </source>
</evidence>
<dbReference type="OMA" id="GLICKYK"/>
<dbReference type="AlphaFoldDB" id="A0A8S1KTE4"/>
<comment type="caution">
    <text evidence="1">The sequence shown here is derived from an EMBL/GenBank/DDBJ whole genome shotgun (WGS) entry which is preliminary data.</text>
</comment>
<dbReference type="Proteomes" id="UP000688137">
    <property type="component" value="Unassembled WGS sequence"/>
</dbReference>
<protein>
    <submittedName>
        <fullName evidence="1">Uncharacterized protein</fullName>
    </submittedName>
</protein>
<organism evidence="1 2">
    <name type="scientific">Paramecium primaurelia</name>
    <dbReference type="NCBI Taxonomy" id="5886"/>
    <lineage>
        <taxon>Eukaryota</taxon>
        <taxon>Sar</taxon>
        <taxon>Alveolata</taxon>
        <taxon>Ciliophora</taxon>
        <taxon>Intramacronucleata</taxon>
        <taxon>Oligohymenophorea</taxon>
        <taxon>Peniculida</taxon>
        <taxon>Parameciidae</taxon>
        <taxon>Paramecium</taxon>
    </lineage>
</organism>
<name>A0A8S1KTE4_PARPR</name>
<keyword evidence="2" id="KW-1185">Reference proteome</keyword>
<reference evidence="1" key="1">
    <citation type="submission" date="2021-01" db="EMBL/GenBank/DDBJ databases">
        <authorList>
            <consortium name="Genoscope - CEA"/>
            <person name="William W."/>
        </authorList>
    </citation>
    <scope>NUCLEOTIDE SEQUENCE</scope>
</reference>
<gene>
    <name evidence="1" type="ORF">PPRIM_AZ9-3.1.T0240068</name>
</gene>
<proteinExistence type="predicted"/>
<dbReference type="EMBL" id="CAJJDM010000022">
    <property type="protein sequence ID" value="CAD8055966.1"/>
    <property type="molecule type" value="Genomic_DNA"/>
</dbReference>
<sequence length="183" mass="21893">MQFYQNLYDENPYFNRFFQEHFLYKGFNIQLNDLPHIKTQFNLINKENLNLTWKHKQVNQKFVYMANNQCTNTIIKSYKSNTNFIQSIDLIHIGILLALKYNYEKDLLTQYTFTPLIKISQNIETNSNVDFGLKYHYLNKKGNVHVRLNIFSSLSNRLNIEYCLIGNFKQPYKLQIGLQNSRT</sequence>
<accession>A0A8S1KTE4</accession>